<dbReference type="Proteomes" id="UP000593578">
    <property type="component" value="Unassembled WGS sequence"/>
</dbReference>
<reference evidence="1 2" key="1">
    <citation type="journal article" date="2019" name="Genome Biol. Evol.">
        <title>Insights into the evolution of the New World diploid cottons (Gossypium, subgenus Houzingenia) based on genome sequencing.</title>
        <authorList>
            <person name="Grover C.E."/>
            <person name="Arick M.A. 2nd"/>
            <person name="Thrash A."/>
            <person name="Conover J.L."/>
            <person name="Sanders W.S."/>
            <person name="Peterson D.G."/>
            <person name="Frelichowski J.E."/>
            <person name="Scheffler J.A."/>
            <person name="Scheffler B.E."/>
            <person name="Wendel J.F."/>
        </authorList>
    </citation>
    <scope>NUCLEOTIDE SEQUENCE [LARGE SCALE GENOMIC DNA]</scope>
    <source>
        <strain evidence="1">8</strain>
        <tissue evidence="1">Leaf</tissue>
    </source>
</reference>
<gene>
    <name evidence="1" type="ORF">Gorai_019803</name>
</gene>
<feature type="non-terminal residue" evidence="1">
    <location>
        <position position="55"/>
    </location>
</feature>
<sequence length="55" mass="6237">RGDYLCPGGSIRADLGVVRAEIVGDALSGIKKLRWRRKKIADGYCRENKWWGKDC</sequence>
<dbReference type="AlphaFoldDB" id="A0A7J8PPJ3"/>
<comment type="caution">
    <text evidence="1">The sequence shown here is derived from an EMBL/GenBank/DDBJ whole genome shotgun (WGS) entry which is preliminary data.</text>
</comment>
<proteinExistence type="predicted"/>
<evidence type="ECO:0000313" key="2">
    <source>
        <dbReference type="Proteomes" id="UP000593578"/>
    </source>
</evidence>
<name>A0A7J8PPJ3_GOSRA</name>
<accession>A0A7J8PPJ3</accession>
<feature type="non-terminal residue" evidence="1">
    <location>
        <position position="1"/>
    </location>
</feature>
<evidence type="ECO:0000313" key="1">
    <source>
        <dbReference type="EMBL" id="MBA0591118.1"/>
    </source>
</evidence>
<organism evidence="1 2">
    <name type="scientific">Gossypium raimondii</name>
    <name type="common">Peruvian cotton</name>
    <name type="synonym">Gossypium klotzschianum subsp. raimondii</name>
    <dbReference type="NCBI Taxonomy" id="29730"/>
    <lineage>
        <taxon>Eukaryota</taxon>
        <taxon>Viridiplantae</taxon>
        <taxon>Streptophyta</taxon>
        <taxon>Embryophyta</taxon>
        <taxon>Tracheophyta</taxon>
        <taxon>Spermatophyta</taxon>
        <taxon>Magnoliopsida</taxon>
        <taxon>eudicotyledons</taxon>
        <taxon>Gunneridae</taxon>
        <taxon>Pentapetalae</taxon>
        <taxon>rosids</taxon>
        <taxon>malvids</taxon>
        <taxon>Malvales</taxon>
        <taxon>Malvaceae</taxon>
        <taxon>Malvoideae</taxon>
        <taxon>Gossypium</taxon>
    </lineage>
</organism>
<dbReference type="EMBL" id="JABEZZ010000007">
    <property type="protein sequence ID" value="MBA0591118.1"/>
    <property type="molecule type" value="Genomic_DNA"/>
</dbReference>
<protein>
    <submittedName>
        <fullName evidence="1">Uncharacterized protein</fullName>
    </submittedName>
</protein>